<accession>A0ABU6JGV6</accession>
<dbReference type="Proteomes" id="UP001352263">
    <property type="component" value="Unassembled WGS sequence"/>
</dbReference>
<evidence type="ECO:0000256" key="1">
    <source>
        <dbReference type="SAM" id="Phobius"/>
    </source>
</evidence>
<dbReference type="PANTHER" id="PTHR42709">
    <property type="entry name" value="ALKALINE PHOSPHATASE LIKE PROTEIN"/>
    <property type="match status" value="1"/>
</dbReference>
<evidence type="ECO:0000259" key="2">
    <source>
        <dbReference type="Pfam" id="PF09335"/>
    </source>
</evidence>
<evidence type="ECO:0000313" key="4">
    <source>
        <dbReference type="Proteomes" id="UP001352263"/>
    </source>
</evidence>
<reference evidence="3 4" key="1">
    <citation type="submission" date="2023-10" db="EMBL/GenBank/DDBJ databases">
        <title>Noviherbaspirillum sp. CPCC 100848 genome assembly.</title>
        <authorList>
            <person name="Li X.Y."/>
            <person name="Fang X.M."/>
        </authorList>
    </citation>
    <scope>NUCLEOTIDE SEQUENCE [LARGE SCALE GENOMIC DNA]</scope>
    <source>
        <strain evidence="3 4">CPCC 100848</strain>
    </source>
</reference>
<dbReference type="PANTHER" id="PTHR42709:SF4">
    <property type="entry name" value="INNER MEMBRANE PROTEIN YQAA"/>
    <property type="match status" value="1"/>
</dbReference>
<proteinExistence type="predicted"/>
<dbReference type="EMBL" id="JAWIIV010000038">
    <property type="protein sequence ID" value="MEC4722891.1"/>
    <property type="molecule type" value="Genomic_DNA"/>
</dbReference>
<keyword evidence="1" id="KW-1133">Transmembrane helix</keyword>
<protein>
    <submittedName>
        <fullName evidence="3">YqaA family protein</fullName>
    </submittedName>
</protein>
<evidence type="ECO:0000313" key="3">
    <source>
        <dbReference type="EMBL" id="MEC4722891.1"/>
    </source>
</evidence>
<organism evidence="3 4">
    <name type="scientific">Noviherbaspirillum album</name>
    <dbReference type="NCBI Taxonomy" id="3080276"/>
    <lineage>
        <taxon>Bacteria</taxon>
        <taxon>Pseudomonadati</taxon>
        <taxon>Pseudomonadota</taxon>
        <taxon>Betaproteobacteria</taxon>
        <taxon>Burkholderiales</taxon>
        <taxon>Oxalobacteraceae</taxon>
        <taxon>Noviherbaspirillum</taxon>
    </lineage>
</organism>
<feature type="domain" description="VTT" evidence="2">
    <location>
        <begin position="31"/>
        <end position="138"/>
    </location>
</feature>
<keyword evidence="4" id="KW-1185">Reference proteome</keyword>
<keyword evidence="1" id="KW-0812">Transmembrane</keyword>
<sequence>MNDWAAYSGMFSAALLAATILPAQSEAVLVALLLAGKQQPWLLILVASIGNTIGSCINWWLGRYLEHFRGRRWFPANDDALTRAQRWYGKVGRWSLLLCWLPIIGDPLTLVAGLMRERFSIFLSLVAMAKTVRYIALAAVTLGIT</sequence>
<dbReference type="RefSeq" id="WP_151638623.1">
    <property type="nucleotide sequence ID" value="NZ_JAWIIV010000038.1"/>
</dbReference>
<dbReference type="InterPro" id="IPR032816">
    <property type="entry name" value="VTT_dom"/>
</dbReference>
<feature type="transmembrane region" description="Helical" evidence="1">
    <location>
        <begin position="41"/>
        <end position="61"/>
    </location>
</feature>
<feature type="transmembrane region" description="Helical" evidence="1">
    <location>
        <begin position="121"/>
        <end position="144"/>
    </location>
</feature>
<gene>
    <name evidence="3" type="ORF">RY831_27400</name>
</gene>
<keyword evidence="1" id="KW-0472">Membrane</keyword>
<dbReference type="InterPro" id="IPR051311">
    <property type="entry name" value="DedA_domain"/>
</dbReference>
<name>A0ABU6JGV6_9BURK</name>
<comment type="caution">
    <text evidence="3">The sequence shown here is derived from an EMBL/GenBank/DDBJ whole genome shotgun (WGS) entry which is preliminary data.</text>
</comment>
<dbReference type="Pfam" id="PF09335">
    <property type="entry name" value="VTT_dom"/>
    <property type="match status" value="1"/>
</dbReference>
<feature type="transmembrane region" description="Helical" evidence="1">
    <location>
        <begin position="94"/>
        <end position="115"/>
    </location>
</feature>